<dbReference type="SUPFAM" id="SSF48403">
    <property type="entry name" value="Ankyrin repeat"/>
    <property type="match status" value="1"/>
</dbReference>
<evidence type="ECO:0000256" key="2">
    <source>
        <dbReference type="ARBA" id="ARBA00023043"/>
    </source>
</evidence>
<dbReference type="InterPro" id="IPR002110">
    <property type="entry name" value="Ankyrin_rpt"/>
</dbReference>
<feature type="repeat" description="ANK" evidence="3">
    <location>
        <begin position="101"/>
        <end position="133"/>
    </location>
</feature>
<dbReference type="Gene3D" id="1.25.40.20">
    <property type="entry name" value="Ankyrin repeat-containing domain"/>
    <property type="match status" value="3"/>
</dbReference>
<feature type="repeat" description="ANK" evidence="3">
    <location>
        <begin position="50"/>
        <end position="83"/>
    </location>
</feature>
<feature type="repeat" description="ANK" evidence="3">
    <location>
        <begin position="255"/>
        <end position="287"/>
    </location>
</feature>
<feature type="repeat" description="ANK" evidence="3">
    <location>
        <begin position="208"/>
        <end position="240"/>
    </location>
</feature>
<keyword evidence="5" id="KW-1185">Reference proteome</keyword>
<evidence type="ECO:0000313" key="5">
    <source>
        <dbReference type="Proteomes" id="UP000786811"/>
    </source>
</evidence>
<dbReference type="AlphaFoldDB" id="A0A8J2HFM3"/>
<organism evidence="4 5">
    <name type="scientific">Cotesia congregata</name>
    <name type="common">Parasitoid wasp</name>
    <name type="synonym">Apanteles congregatus</name>
    <dbReference type="NCBI Taxonomy" id="51543"/>
    <lineage>
        <taxon>Eukaryota</taxon>
        <taxon>Metazoa</taxon>
        <taxon>Ecdysozoa</taxon>
        <taxon>Arthropoda</taxon>
        <taxon>Hexapoda</taxon>
        <taxon>Insecta</taxon>
        <taxon>Pterygota</taxon>
        <taxon>Neoptera</taxon>
        <taxon>Endopterygota</taxon>
        <taxon>Hymenoptera</taxon>
        <taxon>Apocrita</taxon>
        <taxon>Ichneumonoidea</taxon>
        <taxon>Braconidae</taxon>
        <taxon>Microgastrinae</taxon>
        <taxon>Cotesia</taxon>
    </lineage>
</organism>
<dbReference type="EMBL" id="CAJNRD030001121">
    <property type="protein sequence ID" value="CAG5095370.1"/>
    <property type="molecule type" value="Genomic_DNA"/>
</dbReference>
<evidence type="ECO:0000256" key="1">
    <source>
        <dbReference type="ARBA" id="ARBA00022737"/>
    </source>
</evidence>
<accession>A0A8J2HFM3</accession>
<feature type="repeat" description="ANK" evidence="3">
    <location>
        <begin position="134"/>
        <end position="166"/>
    </location>
</feature>
<keyword evidence="1" id="KW-0677">Repeat</keyword>
<evidence type="ECO:0000313" key="4">
    <source>
        <dbReference type="EMBL" id="CAG5095370.1"/>
    </source>
</evidence>
<dbReference type="InterPro" id="IPR036770">
    <property type="entry name" value="Ankyrin_rpt-contain_sf"/>
</dbReference>
<evidence type="ECO:0000256" key="3">
    <source>
        <dbReference type="PROSITE-ProRule" id="PRU00023"/>
    </source>
</evidence>
<dbReference type="Pfam" id="PF12796">
    <property type="entry name" value="Ank_2"/>
    <property type="match status" value="3"/>
</dbReference>
<dbReference type="PROSITE" id="PS50088">
    <property type="entry name" value="ANK_REPEAT"/>
    <property type="match status" value="5"/>
</dbReference>
<dbReference type="PANTHER" id="PTHR24189:SF50">
    <property type="entry name" value="ANKYRIN REPEAT AND SOCS BOX PROTEIN 2"/>
    <property type="match status" value="1"/>
</dbReference>
<dbReference type="OrthoDB" id="10050276at2759"/>
<name>A0A8J2HFM3_COTCN</name>
<comment type="caution">
    <text evidence="4">The sequence shown here is derived from an EMBL/GenBank/DDBJ whole genome shotgun (WGS) entry which is preliminary data.</text>
</comment>
<gene>
    <name evidence="4" type="ORF">HICCMSTLAB_LOCUS7675</name>
</gene>
<dbReference type="PROSITE" id="PS50297">
    <property type="entry name" value="ANK_REP_REGION"/>
    <property type="match status" value="5"/>
</dbReference>
<sequence length="318" mass="36177">MTSNARNSYVTLLHKAVDDNNYKEATRLINLGENVNAMCLYYLKKYKININCTALHLAVISKRNKKIVELLLKNNADINIEAHYPDTDDDHNCPVMRNHHFNRTPLLLAITEENKEIVELLIKYNVDVNLKTSIGESALSLALEGNEKKLIEILLAAGADIDLRSQNLFLLHRAVANNNYAIAEYVINHDSSDLNTVWYYPSWSFLRTCGSPLHIAVNDRNKEMVEFLLRNNADVNIKTNCDITTPCDRQGGEYYDRTPLQIAIEKEDKTIVKILIQHKAEVNLPITIQKTPLGIAIHKKNIDLMELLIHADAHVKSI</sequence>
<dbReference type="InterPro" id="IPR050745">
    <property type="entry name" value="Multifunctional_regulatory"/>
</dbReference>
<proteinExistence type="predicted"/>
<dbReference type="SMART" id="SM00248">
    <property type="entry name" value="ANK"/>
    <property type="match status" value="8"/>
</dbReference>
<dbReference type="Proteomes" id="UP000786811">
    <property type="component" value="Unassembled WGS sequence"/>
</dbReference>
<dbReference type="PANTHER" id="PTHR24189">
    <property type="entry name" value="MYOTROPHIN"/>
    <property type="match status" value="1"/>
</dbReference>
<protein>
    <submittedName>
        <fullName evidence="4">Similar to RF_0381: Putative ankyrin repeat protein RF_0381 (Rickettsia felis (Strain ATCC VR-1525 / URRWXCal2))</fullName>
    </submittedName>
</protein>
<reference evidence="4" key="1">
    <citation type="submission" date="2021-04" db="EMBL/GenBank/DDBJ databases">
        <authorList>
            <person name="Chebbi M.A.C M."/>
        </authorList>
    </citation>
    <scope>NUCLEOTIDE SEQUENCE</scope>
</reference>
<keyword evidence="2 3" id="KW-0040">ANK repeat</keyword>